<name>A0ABN0PRY4_9GAMM</name>
<evidence type="ECO:0000313" key="3">
    <source>
        <dbReference type="Proteomes" id="UP000017548"/>
    </source>
</evidence>
<dbReference type="PANTHER" id="PTHR37421">
    <property type="entry name" value="UPF0260 PROTEIN YCGN"/>
    <property type="match status" value="1"/>
</dbReference>
<dbReference type="EMBL" id="AXZL01000038">
    <property type="protein sequence ID" value="ESE42991.1"/>
    <property type="molecule type" value="Genomic_DNA"/>
</dbReference>
<dbReference type="InterPro" id="IPR005358">
    <property type="entry name" value="Puta_zinc/iron-chelating_dom"/>
</dbReference>
<comment type="caution">
    <text evidence="2">The sequence shown here is derived from an EMBL/GenBank/DDBJ whole genome shotgun (WGS) entry which is preliminary data.</text>
</comment>
<dbReference type="PIRSF" id="PIRSF006173">
    <property type="entry name" value="UCP006173"/>
    <property type="match status" value="1"/>
</dbReference>
<comment type="similarity">
    <text evidence="1">Belongs to the UPF0260 family.</text>
</comment>
<dbReference type="InterPro" id="IPR008228">
    <property type="entry name" value="UCP006173"/>
</dbReference>
<dbReference type="NCBIfam" id="NF003501">
    <property type="entry name" value="PRK05170.1-5"/>
    <property type="match status" value="1"/>
</dbReference>
<gene>
    <name evidence="2" type="ORF">SHD_0366</name>
</gene>
<organism evidence="2 3">
    <name type="scientific">Shewanella decolorationis S12</name>
    <dbReference type="NCBI Taxonomy" id="1353536"/>
    <lineage>
        <taxon>Bacteria</taxon>
        <taxon>Pseudomonadati</taxon>
        <taxon>Pseudomonadota</taxon>
        <taxon>Gammaproteobacteria</taxon>
        <taxon>Alteromonadales</taxon>
        <taxon>Shewanellaceae</taxon>
        <taxon>Shewanella</taxon>
    </lineage>
</organism>
<dbReference type="Proteomes" id="UP000017548">
    <property type="component" value="Unassembled WGS sequence"/>
</dbReference>
<evidence type="ECO:0000256" key="1">
    <source>
        <dbReference type="HAMAP-Rule" id="MF_00676"/>
    </source>
</evidence>
<dbReference type="NCBIfam" id="NF003500">
    <property type="entry name" value="PRK05170.1-4"/>
    <property type="match status" value="1"/>
</dbReference>
<accession>A0ABN0PRY4</accession>
<dbReference type="PANTHER" id="PTHR37421:SF1">
    <property type="entry name" value="UPF0260 PROTEIN YCGN"/>
    <property type="match status" value="1"/>
</dbReference>
<protein>
    <recommendedName>
        <fullName evidence="1">UPF0260 protein SHD_0366</fullName>
    </recommendedName>
</protein>
<sequence>MARIKRVFYMKISVNMAFWQNKALTELTSQEWESLCDGCGKCCLNKLIDDETEELYYTNAACLLLDHQTASCKHYSDRFSHVPQCTVITPQNVHELTWLPDSCAYRRLASGRDLPSWHPLLTGSKEAMHLAGMSIQGKVVDERRVKDIEDHIVLWPLKDLN</sequence>
<proteinExistence type="inferred from homology"/>
<dbReference type="NCBIfam" id="NF003507">
    <property type="entry name" value="PRK05170.2-5"/>
    <property type="match status" value="1"/>
</dbReference>
<dbReference type="Pfam" id="PF03692">
    <property type="entry name" value="CxxCxxCC"/>
    <property type="match status" value="1"/>
</dbReference>
<reference evidence="2 3" key="1">
    <citation type="journal article" date="2013" name="Genome Announc.">
        <title>Draft Genome Sequence of Shewanella decolorationis S12, a Dye-Degrading Bacterium Isolated from a Wastewater Treatment Plant.</title>
        <authorList>
            <person name="Xu M."/>
            <person name="Fang Y."/>
            <person name="Liu J."/>
            <person name="Chen X."/>
            <person name="Sun G."/>
            <person name="Guo J."/>
            <person name="Hua Z."/>
            <person name="Tu Q."/>
            <person name="Wu L."/>
            <person name="Zhou J."/>
            <person name="Liu X."/>
        </authorList>
    </citation>
    <scope>NUCLEOTIDE SEQUENCE [LARGE SCALE GENOMIC DNA]</scope>
    <source>
        <strain evidence="2 3">S12</strain>
    </source>
</reference>
<keyword evidence="3" id="KW-1185">Reference proteome</keyword>
<evidence type="ECO:0000313" key="2">
    <source>
        <dbReference type="EMBL" id="ESE42991.1"/>
    </source>
</evidence>
<dbReference type="HAMAP" id="MF_00676">
    <property type="entry name" value="UPF0260"/>
    <property type="match status" value="1"/>
</dbReference>